<dbReference type="KEGG" id="btw:BF38_3035"/>
<name>A0A0B5NWN2_BACTU</name>
<evidence type="ECO:0000259" key="1">
    <source>
        <dbReference type="PROSITE" id="PS50943"/>
    </source>
</evidence>
<protein>
    <submittedName>
        <fullName evidence="2">Helix-turn-helix family protein</fullName>
    </submittedName>
    <submittedName>
        <fullName evidence="3">Helix-turn-helix transcriptional regulator</fullName>
    </submittedName>
</protein>
<dbReference type="SMART" id="SM00530">
    <property type="entry name" value="HTH_XRE"/>
    <property type="match status" value="1"/>
</dbReference>
<dbReference type="RefSeq" id="WP_000935435.1">
    <property type="nucleotide sequence ID" value="NZ_CP009335.1"/>
</dbReference>
<organism evidence="3 5">
    <name type="scientific">Bacillus thuringiensis</name>
    <dbReference type="NCBI Taxonomy" id="1428"/>
    <lineage>
        <taxon>Bacteria</taxon>
        <taxon>Bacillati</taxon>
        <taxon>Bacillota</taxon>
        <taxon>Bacilli</taxon>
        <taxon>Bacillales</taxon>
        <taxon>Bacillaceae</taxon>
        <taxon>Bacillus</taxon>
        <taxon>Bacillus cereus group</taxon>
    </lineage>
</organism>
<proteinExistence type="predicted"/>
<accession>A0A0B5NWN2</accession>
<dbReference type="InterPro" id="IPR001387">
    <property type="entry name" value="Cro/C1-type_HTH"/>
</dbReference>
<reference evidence="3 5" key="2">
    <citation type="submission" date="2020-05" db="EMBL/GenBank/DDBJ databases">
        <title>FDA dAtabase for Regulatory Grade micrObial Sequences (FDA-ARGOS): Supporting development and validation of Infectious Disease Dx tests.</title>
        <authorList>
            <person name="Nelson B."/>
            <person name="Plummer A."/>
            <person name="Tallon L."/>
            <person name="Sadzewicz L."/>
            <person name="Zhao X."/>
            <person name="Vavikolanu K."/>
            <person name="Mehta A."/>
            <person name="Aluvathingal J."/>
            <person name="Nadendla S."/>
            <person name="Myers T."/>
            <person name="Yan Y."/>
            <person name="Sichtig H."/>
        </authorList>
    </citation>
    <scope>NUCLEOTIDE SEQUENCE [LARGE SCALE GENOMIC DNA]</scope>
    <source>
        <strain evidence="3 5">FDAARGOS_795</strain>
    </source>
</reference>
<evidence type="ECO:0000313" key="3">
    <source>
        <dbReference type="EMBL" id="QKH26664.1"/>
    </source>
</evidence>
<dbReference type="Gene3D" id="1.10.260.40">
    <property type="entry name" value="lambda repressor-like DNA-binding domains"/>
    <property type="match status" value="1"/>
</dbReference>
<dbReference type="Proteomes" id="UP000501107">
    <property type="component" value="Chromosome"/>
</dbReference>
<dbReference type="AlphaFoldDB" id="A0A0B5NWN2"/>
<feature type="domain" description="HTH cro/C1-type" evidence="1">
    <location>
        <begin position="7"/>
        <end position="62"/>
    </location>
</feature>
<dbReference type="Proteomes" id="UP000031876">
    <property type="component" value="Chromosome"/>
</dbReference>
<dbReference type="EMBL" id="CP053980">
    <property type="protein sequence ID" value="QKH26664.1"/>
    <property type="molecule type" value="Genomic_DNA"/>
</dbReference>
<dbReference type="EMBL" id="CP009335">
    <property type="protein sequence ID" value="AJG77867.1"/>
    <property type="molecule type" value="Genomic_DNA"/>
</dbReference>
<evidence type="ECO:0000313" key="2">
    <source>
        <dbReference type="EMBL" id="AJG77867.1"/>
    </source>
</evidence>
<evidence type="ECO:0000313" key="5">
    <source>
        <dbReference type="Proteomes" id="UP000501107"/>
    </source>
</evidence>
<sequence>MLNTQRIKSLRQENGHSLEYVSKALGLKFKRTYHNVEKGETGLSVEKLKKLSELYGVSINDLIK</sequence>
<dbReference type="Pfam" id="PF01381">
    <property type="entry name" value="HTH_3"/>
    <property type="match status" value="1"/>
</dbReference>
<dbReference type="CDD" id="cd00093">
    <property type="entry name" value="HTH_XRE"/>
    <property type="match status" value="1"/>
</dbReference>
<dbReference type="GO" id="GO:0003677">
    <property type="term" value="F:DNA binding"/>
    <property type="evidence" value="ECO:0007669"/>
    <property type="project" value="InterPro"/>
</dbReference>
<dbReference type="PROSITE" id="PS50943">
    <property type="entry name" value="HTH_CROC1"/>
    <property type="match status" value="1"/>
</dbReference>
<reference evidence="2 4" key="1">
    <citation type="journal article" date="2015" name="Genome Announc.">
        <title>Complete genome sequences for 35 biothreat assay-relevant bacillus species.</title>
        <authorList>
            <person name="Johnson S.L."/>
            <person name="Daligault H.E."/>
            <person name="Davenport K.W."/>
            <person name="Jaissle J."/>
            <person name="Frey K.G."/>
            <person name="Ladner J.T."/>
            <person name="Broomall S.M."/>
            <person name="Bishop-Lilly K.A."/>
            <person name="Bruce D.C."/>
            <person name="Gibbons H.S."/>
            <person name="Coyne S.R."/>
            <person name="Lo C.C."/>
            <person name="Meincke L."/>
            <person name="Munk A.C."/>
            <person name="Koroleva G.I."/>
            <person name="Rosenzweig C.N."/>
            <person name="Palacios G.F."/>
            <person name="Redden C.L."/>
            <person name="Minogue T.D."/>
            <person name="Chain P.S."/>
        </authorList>
    </citation>
    <scope>NUCLEOTIDE SEQUENCE [LARGE SCALE GENOMIC DNA]</scope>
    <source>
        <strain evidence="2 4">HD1011</strain>
    </source>
</reference>
<evidence type="ECO:0000313" key="4">
    <source>
        <dbReference type="Proteomes" id="UP000031876"/>
    </source>
</evidence>
<dbReference type="SUPFAM" id="SSF47413">
    <property type="entry name" value="lambda repressor-like DNA-binding domains"/>
    <property type="match status" value="1"/>
</dbReference>
<dbReference type="InterPro" id="IPR010982">
    <property type="entry name" value="Lambda_DNA-bd_dom_sf"/>
</dbReference>
<gene>
    <name evidence="2" type="ORF">BF38_3035</name>
    <name evidence="3" type="ORF">FOC89_22845</name>
</gene>